<keyword evidence="3" id="KW-1185">Reference proteome</keyword>
<organism evidence="2">
    <name type="scientific">Flexilinea flocculi</name>
    <dbReference type="NCBI Taxonomy" id="1678840"/>
    <lineage>
        <taxon>Bacteria</taxon>
        <taxon>Bacillati</taxon>
        <taxon>Chloroflexota</taxon>
        <taxon>Anaerolineae</taxon>
        <taxon>Anaerolineales</taxon>
        <taxon>Anaerolineaceae</taxon>
        <taxon>Flexilinea</taxon>
    </lineage>
</organism>
<evidence type="ECO:0000256" key="1">
    <source>
        <dbReference type="SAM" id="Phobius"/>
    </source>
</evidence>
<feature type="transmembrane region" description="Helical" evidence="1">
    <location>
        <begin position="295"/>
        <end position="316"/>
    </location>
</feature>
<proteinExistence type="predicted"/>
<feature type="transmembrane region" description="Helical" evidence="1">
    <location>
        <begin position="139"/>
        <end position="157"/>
    </location>
</feature>
<reference evidence="2" key="1">
    <citation type="journal article" date="2015" name="Genome Announc.">
        <title>Draft Genome Sequence of Anaerolineae Strain TC1, a Novel Isolate from a Methanogenic Wastewater Treatment System.</title>
        <authorList>
            <person name="Matsuura N."/>
            <person name="Tourlousse D.M."/>
            <person name="Sun L."/>
            <person name="Toyonaga M."/>
            <person name="Kuroda K."/>
            <person name="Ohashi A."/>
            <person name="Cruz R."/>
            <person name="Yamaguchi T."/>
            <person name="Sekiguchi Y."/>
        </authorList>
    </citation>
    <scope>NUCLEOTIDE SEQUENCE [LARGE SCALE GENOMIC DNA]</scope>
    <source>
        <strain evidence="2">TC1</strain>
    </source>
</reference>
<dbReference type="EMBL" id="DF968181">
    <property type="protein sequence ID" value="GAP41668.1"/>
    <property type="molecule type" value="Genomic_DNA"/>
</dbReference>
<name>A0A0S7BWR8_9CHLR</name>
<evidence type="ECO:0008006" key="4">
    <source>
        <dbReference type="Google" id="ProtNLM"/>
    </source>
</evidence>
<feature type="transmembrane region" description="Helical" evidence="1">
    <location>
        <begin position="82"/>
        <end position="103"/>
    </location>
</feature>
<keyword evidence="1" id="KW-1133">Transmembrane helix</keyword>
<feature type="transmembrane region" description="Helical" evidence="1">
    <location>
        <begin position="364"/>
        <end position="384"/>
    </location>
</feature>
<sequence>MKLSEKILLGRWFPFLLLLIMICTWAIQLPQVGFYLDDWVSLSGYDQGGYQALLDYSINDSRPVIMAWVLSMDFKIAGTSKIAWQIYSLFWRFLAGVISWALIRRLWLECKEIAAISAILFSIFPFFKHQALSITYNQIWMQYPVILGSFLLTAAAIQTQNMRKRIPLFLISAVLSAFQLLVTEYYLTLELLRIGIIWFALRPQKLAIKKRIQKTILYELPFLFIFFAYFFYRFFIMPKLIHDRNELEILQQTDGVLSMVVFVIQRMIQYITESVWGIWYRSINPANFDLTKKNTQAACAVGFLIAVLIFLILFRLRKKKQLFSDTIDSREIFLLGMAAAVIGFLPGIAIDKTPSSTFLYHDRFLIPSFWGISLSIAAAAATCLNGNVKKILILAALCGISTFFQIQNSATYRYAWESQQKFQWQMKWRVPDLQENTAILGDAIIASYMGGWADGGMVFEMYGKNTGHKPTPYWYFNMSGKDFWQEIREGLPLGYTTKMFETNMDSKNSVVITKPEWDRCLWLLDEADLKNPYIDPKMKELIPYQNKSRILYNSDYQMPTEIFGSDFRHDWCYYYEKAALAVDLGDYETVFRLHDEAIANGYNMLKPVEMTPFIRGAAMSGNWEQAAQWTIDASIEPHITWEYFKNLWELLFRDTVDSPARSAALEKITSVIQP</sequence>
<dbReference type="Proteomes" id="UP000053370">
    <property type="component" value="Unassembled WGS sequence"/>
</dbReference>
<accession>A0A0S7BWR8</accession>
<protein>
    <recommendedName>
        <fullName evidence="4">Glycosyltransferase RgtA/B/C/D-like domain-containing protein</fullName>
    </recommendedName>
</protein>
<gene>
    <name evidence="2" type="ORF">ATC1_131662</name>
</gene>
<keyword evidence="1" id="KW-0812">Transmembrane</keyword>
<feature type="transmembrane region" description="Helical" evidence="1">
    <location>
        <begin position="12"/>
        <end position="36"/>
    </location>
</feature>
<evidence type="ECO:0000313" key="3">
    <source>
        <dbReference type="Proteomes" id="UP000053370"/>
    </source>
</evidence>
<feature type="transmembrane region" description="Helical" evidence="1">
    <location>
        <begin position="391"/>
        <end position="410"/>
    </location>
</feature>
<keyword evidence="1" id="KW-0472">Membrane</keyword>
<dbReference type="AlphaFoldDB" id="A0A0S7BWR8"/>
<dbReference type="RefSeq" id="WP_062283362.1">
    <property type="nucleotide sequence ID" value="NZ_DF968181.1"/>
</dbReference>
<feature type="transmembrane region" description="Helical" evidence="1">
    <location>
        <begin position="110"/>
        <end position="127"/>
    </location>
</feature>
<evidence type="ECO:0000313" key="2">
    <source>
        <dbReference type="EMBL" id="GAP41668.1"/>
    </source>
</evidence>
<dbReference type="STRING" id="1678840.ATC1_131662"/>
<feature type="transmembrane region" description="Helical" evidence="1">
    <location>
        <begin position="216"/>
        <end position="235"/>
    </location>
</feature>
<dbReference type="OrthoDB" id="148359at2"/>
<feature type="transmembrane region" description="Helical" evidence="1">
    <location>
        <begin position="332"/>
        <end position="349"/>
    </location>
</feature>